<evidence type="ECO:0000256" key="1">
    <source>
        <dbReference type="SAM" id="Phobius"/>
    </source>
</evidence>
<gene>
    <name evidence="2" type="ORF">GCM10007390_45260</name>
</gene>
<dbReference type="AlphaFoldDB" id="A0A8J3DCV2"/>
<dbReference type="Proteomes" id="UP000598271">
    <property type="component" value="Unassembled WGS sequence"/>
</dbReference>
<name>A0A8J3DCV2_9BACT</name>
<dbReference type="RefSeq" id="WP_189567785.1">
    <property type="nucleotide sequence ID" value="NZ_BMXF01000006.1"/>
</dbReference>
<keyword evidence="1" id="KW-0472">Membrane</keyword>
<protein>
    <submittedName>
        <fullName evidence="2">Uncharacterized protein</fullName>
    </submittedName>
</protein>
<feature type="transmembrane region" description="Helical" evidence="1">
    <location>
        <begin position="188"/>
        <end position="211"/>
    </location>
</feature>
<proteinExistence type="predicted"/>
<feature type="transmembrane region" description="Helical" evidence="1">
    <location>
        <begin position="94"/>
        <end position="118"/>
    </location>
</feature>
<evidence type="ECO:0000313" key="2">
    <source>
        <dbReference type="EMBL" id="GHB84958.1"/>
    </source>
</evidence>
<comment type="caution">
    <text evidence="2">The sequence shown here is derived from an EMBL/GenBank/DDBJ whole genome shotgun (WGS) entry which is preliminary data.</text>
</comment>
<evidence type="ECO:0000313" key="3">
    <source>
        <dbReference type="Proteomes" id="UP000598271"/>
    </source>
</evidence>
<keyword evidence="1" id="KW-0812">Transmembrane</keyword>
<dbReference type="EMBL" id="BMXF01000006">
    <property type="protein sequence ID" value="GHB84958.1"/>
    <property type="molecule type" value="Genomic_DNA"/>
</dbReference>
<accession>A0A8J3DCV2</accession>
<feature type="transmembrane region" description="Helical" evidence="1">
    <location>
        <begin position="124"/>
        <end position="143"/>
    </location>
</feature>
<feature type="transmembrane region" description="Helical" evidence="1">
    <location>
        <begin position="164"/>
        <end position="182"/>
    </location>
</feature>
<organism evidence="2 3">
    <name type="scientific">Persicitalea jodogahamensis</name>
    <dbReference type="NCBI Taxonomy" id="402147"/>
    <lineage>
        <taxon>Bacteria</taxon>
        <taxon>Pseudomonadati</taxon>
        <taxon>Bacteroidota</taxon>
        <taxon>Cytophagia</taxon>
        <taxon>Cytophagales</taxon>
        <taxon>Spirosomataceae</taxon>
        <taxon>Persicitalea</taxon>
    </lineage>
</organism>
<reference evidence="2 3" key="1">
    <citation type="journal article" date="2014" name="Int. J. Syst. Evol. Microbiol.">
        <title>Complete genome sequence of Corynebacterium casei LMG S-19264T (=DSM 44701T), isolated from a smear-ripened cheese.</title>
        <authorList>
            <consortium name="US DOE Joint Genome Institute (JGI-PGF)"/>
            <person name="Walter F."/>
            <person name="Albersmeier A."/>
            <person name="Kalinowski J."/>
            <person name="Ruckert C."/>
        </authorList>
    </citation>
    <scope>NUCLEOTIDE SEQUENCE [LARGE SCALE GENOMIC DNA]</scope>
    <source>
        <strain evidence="2 3">KCTC 12866</strain>
    </source>
</reference>
<keyword evidence="1" id="KW-1133">Transmembrane helix</keyword>
<keyword evidence="3" id="KW-1185">Reference proteome</keyword>
<sequence>MPITKALTDEQIEALFSFVRSKYVDHYDVQVELVDHLASEIEQQMAESPDITFGEGLQRIYQRFGIFGFSELVEQKQKAADRRARVLWWQCVKYLLRLPFLIGSLIGGMLIYICFDFLEGDNFLLINASLALSAIVVNAISVYRNRPSRGYRLTSYQYNGILHFWNMFHFQAVFVIADWIMKTYPFEVYSILVPLLCWISWLGFAASILSFKRLAKEQRRLFPLAFA</sequence>